<evidence type="ECO:0000313" key="1">
    <source>
        <dbReference type="EMBL" id="MDT0688254.1"/>
    </source>
</evidence>
<dbReference type="Proteomes" id="UP001261624">
    <property type="component" value="Unassembled WGS sequence"/>
</dbReference>
<reference evidence="1 2" key="1">
    <citation type="submission" date="2023-09" db="EMBL/GenBank/DDBJ databases">
        <authorList>
            <person name="Rey-Velasco X."/>
        </authorList>
    </citation>
    <scope>NUCLEOTIDE SEQUENCE [LARGE SCALE GENOMIC DNA]</scope>
    <source>
        <strain evidence="1 2">F188</strain>
    </source>
</reference>
<organism evidence="1 2">
    <name type="scientific">Autumnicola patrickiae</name>
    <dbReference type="NCBI Taxonomy" id="3075591"/>
    <lineage>
        <taxon>Bacteria</taxon>
        <taxon>Pseudomonadati</taxon>
        <taxon>Bacteroidota</taxon>
        <taxon>Flavobacteriia</taxon>
        <taxon>Flavobacteriales</taxon>
        <taxon>Flavobacteriaceae</taxon>
        <taxon>Autumnicola</taxon>
    </lineage>
</organism>
<comment type="caution">
    <text evidence="1">The sequence shown here is derived from an EMBL/GenBank/DDBJ whole genome shotgun (WGS) entry which is preliminary data.</text>
</comment>
<name>A0ABU3DX11_9FLAO</name>
<evidence type="ECO:0000313" key="2">
    <source>
        <dbReference type="Proteomes" id="UP001261624"/>
    </source>
</evidence>
<sequence>MPNLGHDFSQFSPKEEIFVEIEIKILVLTLSEQKNTHFSIEIVKIGAHLPFSPSIYRINGEKMKNPHLIDLLHIFVKKRKLG</sequence>
<accession>A0ABU3DX11</accession>
<dbReference type="RefSeq" id="WP_311679628.1">
    <property type="nucleotide sequence ID" value="NZ_JAVRHM010000001.1"/>
</dbReference>
<keyword evidence="2" id="KW-1185">Reference proteome</keyword>
<proteinExistence type="predicted"/>
<gene>
    <name evidence="1" type="ORF">RM549_00535</name>
</gene>
<dbReference type="EMBL" id="JAVRHM010000001">
    <property type="protein sequence ID" value="MDT0688254.1"/>
    <property type="molecule type" value="Genomic_DNA"/>
</dbReference>
<protein>
    <submittedName>
        <fullName evidence="1">Uncharacterized protein</fullName>
    </submittedName>
</protein>